<evidence type="ECO:0000313" key="2">
    <source>
        <dbReference type="Proteomes" id="UP000290189"/>
    </source>
</evidence>
<evidence type="ECO:0000313" key="1">
    <source>
        <dbReference type="EMBL" id="SPQ94315.1"/>
    </source>
</evidence>
<organism evidence="1 2">
    <name type="scientific">Plasmodiophora brassicae</name>
    <name type="common">Clubroot disease agent</name>
    <dbReference type="NCBI Taxonomy" id="37360"/>
    <lineage>
        <taxon>Eukaryota</taxon>
        <taxon>Sar</taxon>
        <taxon>Rhizaria</taxon>
        <taxon>Endomyxa</taxon>
        <taxon>Phytomyxea</taxon>
        <taxon>Plasmodiophorida</taxon>
        <taxon>Plasmodiophoridae</taxon>
        <taxon>Plasmodiophora</taxon>
    </lineage>
</organism>
<gene>
    <name evidence="1" type="ORF">PLBR_LOCUS1530</name>
</gene>
<sequence>MNYSVAVPAVAPLSQAAGQAVVAGSSAAGVAAGAPMAAQDVLDAAAEVDARKRLRLAHPGLITADEVAGGQVREHAILSQHSAEVYPAADAPAWFAPAMAASLAPVTARLDGISATPFWRDKPCW</sequence>
<dbReference type="Proteomes" id="UP000290189">
    <property type="component" value="Unassembled WGS sequence"/>
</dbReference>
<dbReference type="EMBL" id="OVEO01000002">
    <property type="protein sequence ID" value="SPQ94315.1"/>
    <property type="molecule type" value="Genomic_DNA"/>
</dbReference>
<protein>
    <submittedName>
        <fullName evidence="1">Uncharacterized protein</fullName>
    </submittedName>
</protein>
<dbReference type="AlphaFoldDB" id="A0A3P3Y293"/>
<geneLocation type="mitochondrion" evidence="1"/>
<accession>A0A3P3Y293</accession>
<proteinExistence type="predicted"/>
<name>A0A3P3Y293_PLABS</name>
<keyword evidence="1" id="KW-0496">Mitochondrion</keyword>
<reference evidence="1 2" key="1">
    <citation type="submission" date="2018-03" db="EMBL/GenBank/DDBJ databases">
        <authorList>
            <person name="Fogelqvist J."/>
        </authorList>
    </citation>
    <scope>NUCLEOTIDE SEQUENCE [LARGE SCALE GENOMIC DNA]</scope>
</reference>